<keyword evidence="1" id="KW-1133">Transmembrane helix</keyword>
<protein>
    <submittedName>
        <fullName evidence="2">Uncharacterized protein</fullName>
    </submittedName>
</protein>
<dbReference type="Proteomes" id="UP000266328">
    <property type="component" value="Unassembled WGS sequence"/>
</dbReference>
<comment type="caution">
    <text evidence="2">The sequence shown here is derived from an EMBL/GenBank/DDBJ whole genome shotgun (WGS) entry which is preliminary data.</text>
</comment>
<reference evidence="2 3" key="1">
    <citation type="submission" date="2018-09" db="EMBL/GenBank/DDBJ databases">
        <title>Discovery and Ecogenomic Context for Candidatus Cryosericales, a Global Caldiserica Order Active in Thawing Permafrost.</title>
        <authorList>
            <person name="Martinez M.A."/>
            <person name="Woodcroft B.J."/>
            <person name="Ignacio Espinoza J.C."/>
            <person name="Zayed A."/>
            <person name="Singleton C.M."/>
            <person name="Boyd J."/>
            <person name="Li Y.-F."/>
            <person name="Purvine S."/>
            <person name="Maughan H."/>
            <person name="Hodgkins S.B."/>
            <person name="Anderson D."/>
            <person name="Sederholm M."/>
            <person name="Temperton B."/>
            <person name="Saleska S.R."/>
            <person name="Tyson G.W."/>
            <person name="Rich V.I."/>
        </authorList>
    </citation>
    <scope>NUCLEOTIDE SEQUENCE [LARGE SCALE GENOMIC DNA]</scope>
    <source>
        <strain evidence="2 3">SMC7</strain>
    </source>
</reference>
<dbReference type="RefSeq" id="WP_119089109.1">
    <property type="nucleotide sequence ID" value="NZ_QXIS01000024.1"/>
</dbReference>
<accession>A0A398CU77</accession>
<evidence type="ECO:0000313" key="2">
    <source>
        <dbReference type="EMBL" id="RIE06123.1"/>
    </source>
</evidence>
<name>A0A398CU77_9BACT</name>
<sequence length="114" mass="12345">MSIAVRGNYTTVRRPAATVCVSAVARKAARRYVVLGVTIVGLLCAYGYVYSTTLFLERQVELNRTAIQAQLQQQESLLERDTKLMSPDRVRAAAGAMGMAANNTAVIGTLDSLH</sequence>
<organism evidence="2 3">
    <name type="scientific">Candidatus Cryosericum terrychapinii</name>
    <dbReference type="NCBI Taxonomy" id="2290919"/>
    <lineage>
        <taxon>Bacteria</taxon>
        <taxon>Pseudomonadati</taxon>
        <taxon>Caldisericota/Cryosericota group</taxon>
        <taxon>Candidatus Cryosericota</taxon>
        <taxon>Candidatus Cryosericia</taxon>
        <taxon>Candidatus Cryosericales</taxon>
        <taxon>Candidatus Cryosericaceae</taxon>
        <taxon>Candidatus Cryosericum</taxon>
    </lineage>
</organism>
<keyword evidence="3" id="KW-1185">Reference proteome</keyword>
<evidence type="ECO:0000256" key="1">
    <source>
        <dbReference type="SAM" id="Phobius"/>
    </source>
</evidence>
<proteinExistence type="predicted"/>
<keyword evidence="1" id="KW-0812">Transmembrane</keyword>
<dbReference type="AlphaFoldDB" id="A0A398CU77"/>
<feature type="transmembrane region" description="Helical" evidence="1">
    <location>
        <begin position="32"/>
        <end position="50"/>
    </location>
</feature>
<dbReference type="EMBL" id="QXIS01000024">
    <property type="protein sequence ID" value="RIE06123.1"/>
    <property type="molecule type" value="Genomic_DNA"/>
</dbReference>
<gene>
    <name evidence="2" type="ORF">SMC7_04250</name>
</gene>
<evidence type="ECO:0000313" key="3">
    <source>
        <dbReference type="Proteomes" id="UP000266328"/>
    </source>
</evidence>
<keyword evidence="1" id="KW-0472">Membrane</keyword>